<accession>A0A9J6GAR1</accession>
<dbReference type="SUPFAM" id="SSF52833">
    <property type="entry name" value="Thioredoxin-like"/>
    <property type="match status" value="1"/>
</dbReference>
<dbReference type="OMA" id="HIEVREQ"/>
<dbReference type="Proteomes" id="UP000821853">
    <property type="component" value="Chromosome 3"/>
</dbReference>
<proteinExistence type="predicted"/>
<dbReference type="AlphaFoldDB" id="A0A9J6GAR1"/>
<keyword evidence="2" id="KW-0676">Redox-active center</keyword>
<feature type="transmembrane region" description="Helical" evidence="3">
    <location>
        <begin position="137"/>
        <end position="159"/>
    </location>
</feature>
<comment type="caution">
    <text evidence="4">The sequence shown here is derived from an EMBL/GenBank/DDBJ whole genome shotgun (WGS) entry which is preliminary data.</text>
</comment>
<dbReference type="NCBIfam" id="TIGR02174">
    <property type="entry name" value="CXXU_selWTH"/>
    <property type="match status" value="1"/>
</dbReference>
<dbReference type="VEuPathDB" id="VectorBase:HLOH_053564"/>
<dbReference type="PANTHER" id="PTHR13544:SF0">
    <property type="entry name" value="THIOREDOXIN REDUCTASE-LIKE SELENOPROTEIN T"/>
    <property type="match status" value="1"/>
</dbReference>
<evidence type="ECO:0000256" key="3">
    <source>
        <dbReference type="SAM" id="Phobius"/>
    </source>
</evidence>
<dbReference type="GO" id="GO:0045454">
    <property type="term" value="P:cell redox homeostasis"/>
    <property type="evidence" value="ECO:0007669"/>
    <property type="project" value="TreeGrafter"/>
</dbReference>
<evidence type="ECO:0000256" key="2">
    <source>
        <dbReference type="ARBA" id="ARBA00023284"/>
    </source>
</evidence>
<dbReference type="OrthoDB" id="60822at2759"/>
<dbReference type="GO" id="GO:0004791">
    <property type="term" value="F:thioredoxin-disulfide reductase (NADPH) activity"/>
    <property type="evidence" value="ECO:0007669"/>
    <property type="project" value="TreeGrafter"/>
</dbReference>
<feature type="transmembrane region" description="Helical" evidence="3">
    <location>
        <begin position="6"/>
        <end position="26"/>
    </location>
</feature>
<evidence type="ECO:0000313" key="5">
    <source>
        <dbReference type="Proteomes" id="UP000821853"/>
    </source>
</evidence>
<gene>
    <name evidence="4" type="ORF">HPB48_000575</name>
</gene>
<dbReference type="PANTHER" id="PTHR13544">
    <property type="entry name" value="SELENOPROTEIN T"/>
    <property type="match status" value="1"/>
</dbReference>
<dbReference type="InterPro" id="IPR011893">
    <property type="entry name" value="Selenoprotein_Rdx-typ"/>
</dbReference>
<keyword evidence="3" id="KW-1133">Transmembrane helix</keyword>
<dbReference type="GO" id="GO:0005789">
    <property type="term" value="C:endoplasmic reticulum membrane"/>
    <property type="evidence" value="ECO:0007669"/>
    <property type="project" value="TreeGrafter"/>
</dbReference>
<keyword evidence="5" id="KW-1185">Reference proteome</keyword>
<feature type="transmembrane region" description="Helical" evidence="3">
    <location>
        <begin position="105"/>
        <end position="125"/>
    </location>
</feature>
<evidence type="ECO:0008006" key="6">
    <source>
        <dbReference type="Google" id="ProtNLM"/>
    </source>
</evidence>
<organism evidence="4 5">
    <name type="scientific">Haemaphysalis longicornis</name>
    <name type="common">Bush tick</name>
    <dbReference type="NCBI Taxonomy" id="44386"/>
    <lineage>
        <taxon>Eukaryota</taxon>
        <taxon>Metazoa</taxon>
        <taxon>Ecdysozoa</taxon>
        <taxon>Arthropoda</taxon>
        <taxon>Chelicerata</taxon>
        <taxon>Arachnida</taxon>
        <taxon>Acari</taxon>
        <taxon>Parasitiformes</taxon>
        <taxon>Ixodida</taxon>
        <taxon>Ixodoidea</taxon>
        <taxon>Ixodidae</taxon>
        <taxon>Haemaphysalinae</taxon>
        <taxon>Haemaphysalis</taxon>
    </lineage>
</organism>
<dbReference type="EMBL" id="JABSTR010000005">
    <property type="protein sequence ID" value="KAH9372007.1"/>
    <property type="molecule type" value="Genomic_DNA"/>
</dbReference>
<evidence type="ECO:0000313" key="4">
    <source>
        <dbReference type="EMBL" id="KAH9372007.1"/>
    </source>
</evidence>
<dbReference type="Pfam" id="PF10262">
    <property type="entry name" value="Rdx"/>
    <property type="match status" value="1"/>
</dbReference>
<reference evidence="4 5" key="1">
    <citation type="journal article" date="2020" name="Cell">
        <title>Large-Scale Comparative Analyses of Tick Genomes Elucidate Their Genetic Diversity and Vector Capacities.</title>
        <authorList>
            <consortium name="Tick Genome and Microbiome Consortium (TIGMIC)"/>
            <person name="Jia N."/>
            <person name="Wang J."/>
            <person name="Shi W."/>
            <person name="Du L."/>
            <person name="Sun Y."/>
            <person name="Zhan W."/>
            <person name="Jiang J.F."/>
            <person name="Wang Q."/>
            <person name="Zhang B."/>
            <person name="Ji P."/>
            <person name="Bell-Sakyi L."/>
            <person name="Cui X.M."/>
            <person name="Yuan T.T."/>
            <person name="Jiang B.G."/>
            <person name="Yang W.F."/>
            <person name="Lam T.T."/>
            <person name="Chang Q.C."/>
            <person name="Ding S.J."/>
            <person name="Wang X.J."/>
            <person name="Zhu J.G."/>
            <person name="Ruan X.D."/>
            <person name="Zhao L."/>
            <person name="Wei J.T."/>
            <person name="Ye R.Z."/>
            <person name="Que T.C."/>
            <person name="Du C.H."/>
            <person name="Zhou Y.H."/>
            <person name="Cheng J.X."/>
            <person name="Dai P.F."/>
            <person name="Guo W.B."/>
            <person name="Han X.H."/>
            <person name="Huang E.J."/>
            <person name="Li L.F."/>
            <person name="Wei W."/>
            <person name="Gao Y.C."/>
            <person name="Liu J.Z."/>
            <person name="Shao H.Z."/>
            <person name="Wang X."/>
            <person name="Wang C.C."/>
            <person name="Yang T.C."/>
            <person name="Huo Q.B."/>
            <person name="Li W."/>
            <person name="Chen H.Y."/>
            <person name="Chen S.E."/>
            <person name="Zhou L.G."/>
            <person name="Ni X.B."/>
            <person name="Tian J.H."/>
            <person name="Sheng Y."/>
            <person name="Liu T."/>
            <person name="Pan Y.S."/>
            <person name="Xia L.Y."/>
            <person name="Li J."/>
            <person name="Zhao F."/>
            <person name="Cao W.C."/>
        </authorList>
    </citation>
    <scope>NUCLEOTIDE SEQUENCE [LARGE SCALE GENOMIC DNA]</scope>
    <source>
        <strain evidence="4">HaeL-2018</strain>
    </source>
</reference>
<keyword evidence="3" id="KW-0472">Membrane</keyword>
<keyword evidence="1" id="KW-0732">Signal</keyword>
<name>A0A9J6GAR1_HAELO</name>
<dbReference type="InterPro" id="IPR036249">
    <property type="entry name" value="Thioredoxin-like_sf"/>
</dbReference>
<evidence type="ECO:0000256" key="1">
    <source>
        <dbReference type="ARBA" id="ARBA00022729"/>
    </source>
</evidence>
<sequence length="213" mass="23965">MADNSKLFYGGVFLLFLAYSLQDFFLSGEQSTTQMKEIPKTSFKTDFANPKLRFLYCLPNFFEDVPPIGFLLVPSDDYAGLLLEKYPQLSVEGDAFPPPPPRMQLAHALSLLKLALLALVLLGVDPFARMGHRTPPFFLWMLSNKLYSCLMLFFVCGAIESKLISTGAFEIYFNDVRVWSKIETGRIPSPPELFQIIDNQVFLKSSVLGLADS</sequence>
<dbReference type="InterPro" id="IPR019389">
    <property type="entry name" value="Selenoprotein_T"/>
</dbReference>
<dbReference type="Gene3D" id="3.40.30.10">
    <property type="entry name" value="Glutaredoxin"/>
    <property type="match status" value="1"/>
</dbReference>
<protein>
    <recommendedName>
        <fullName evidence="6">Selenoprotein T</fullName>
    </recommendedName>
</protein>
<keyword evidence="3" id="KW-0812">Transmembrane</keyword>